<keyword evidence="4" id="KW-1185">Reference proteome</keyword>
<proteinExistence type="predicted"/>
<feature type="region of interest" description="Disordered" evidence="1">
    <location>
        <begin position="62"/>
        <end position="100"/>
    </location>
</feature>
<evidence type="ECO:0008006" key="5">
    <source>
        <dbReference type="Google" id="ProtNLM"/>
    </source>
</evidence>
<protein>
    <recommendedName>
        <fullName evidence="5">Secreted protein</fullName>
    </recommendedName>
</protein>
<evidence type="ECO:0000256" key="1">
    <source>
        <dbReference type="SAM" id="MobiDB-lite"/>
    </source>
</evidence>
<sequence length="100" mass="10766">MLPWRLVPTLVLPPVSCCSPSWCPIGTLTCSALAPESGHPCPVSCTRLERGTHRLELDKGCLRPRDEQRAPLPSSTMHSTKTGCRSTEGMAEPPPPSCLS</sequence>
<feature type="compositionally biased region" description="Polar residues" evidence="1">
    <location>
        <begin position="73"/>
        <end position="85"/>
    </location>
</feature>
<evidence type="ECO:0000256" key="2">
    <source>
        <dbReference type="SAM" id="SignalP"/>
    </source>
</evidence>
<feature type="signal peptide" evidence="2">
    <location>
        <begin position="1"/>
        <end position="17"/>
    </location>
</feature>
<dbReference type="AlphaFoldDB" id="A0A9D3XWK8"/>
<accession>A0A9D3XWK8</accession>
<gene>
    <name evidence="3" type="ORF">KIL84_020327</name>
</gene>
<keyword evidence="2" id="KW-0732">Signal</keyword>
<name>A0A9D3XWK8_9SAUR</name>
<feature type="chain" id="PRO_5039018727" description="Secreted protein" evidence="2">
    <location>
        <begin position="18"/>
        <end position="100"/>
    </location>
</feature>
<evidence type="ECO:0000313" key="3">
    <source>
        <dbReference type="EMBL" id="KAH1187578.1"/>
    </source>
</evidence>
<comment type="caution">
    <text evidence="3">The sequence shown here is derived from an EMBL/GenBank/DDBJ whole genome shotgun (WGS) entry which is preliminary data.</text>
</comment>
<reference evidence="3" key="1">
    <citation type="submission" date="2021-09" db="EMBL/GenBank/DDBJ databases">
        <title>The genome of Mauremys mutica provides insights into the evolution of semi-aquatic lifestyle.</title>
        <authorList>
            <person name="Gong S."/>
            <person name="Gao Y."/>
        </authorList>
    </citation>
    <scope>NUCLEOTIDE SEQUENCE</scope>
    <source>
        <strain evidence="3">MM-2020</strain>
        <tissue evidence="3">Muscle</tissue>
    </source>
</reference>
<evidence type="ECO:0000313" key="4">
    <source>
        <dbReference type="Proteomes" id="UP000827986"/>
    </source>
</evidence>
<organism evidence="3 4">
    <name type="scientific">Mauremys mutica</name>
    <name type="common">yellowpond turtle</name>
    <dbReference type="NCBI Taxonomy" id="74926"/>
    <lineage>
        <taxon>Eukaryota</taxon>
        <taxon>Metazoa</taxon>
        <taxon>Chordata</taxon>
        <taxon>Craniata</taxon>
        <taxon>Vertebrata</taxon>
        <taxon>Euteleostomi</taxon>
        <taxon>Archelosauria</taxon>
        <taxon>Testudinata</taxon>
        <taxon>Testudines</taxon>
        <taxon>Cryptodira</taxon>
        <taxon>Durocryptodira</taxon>
        <taxon>Testudinoidea</taxon>
        <taxon>Geoemydidae</taxon>
        <taxon>Geoemydinae</taxon>
        <taxon>Mauremys</taxon>
    </lineage>
</organism>
<dbReference type="Proteomes" id="UP000827986">
    <property type="component" value="Unassembled WGS sequence"/>
</dbReference>
<dbReference type="EMBL" id="JAHDVG010000463">
    <property type="protein sequence ID" value="KAH1187578.1"/>
    <property type="molecule type" value="Genomic_DNA"/>
</dbReference>